<feature type="signal peptide" evidence="1">
    <location>
        <begin position="1"/>
        <end position="20"/>
    </location>
</feature>
<comment type="caution">
    <text evidence="2">The sequence shown here is derived from an EMBL/GenBank/DDBJ whole genome shotgun (WGS) entry which is preliminary data.</text>
</comment>
<proteinExistence type="predicted"/>
<evidence type="ECO:0000256" key="1">
    <source>
        <dbReference type="SAM" id="SignalP"/>
    </source>
</evidence>
<dbReference type="Proteomes" id="UP000813385">
    <property type="component" value="Unassembled WGS sequence"/>
</dbReference>
<accession>A0A8K0XA01</accession>
<protein>
    <submittedName>
        <fullName evidence="2">Glycogen debranching enzyme</fullName>
    </submittedName>
</protein>
<evidence type="ECO:0000313" key="3">
    <source>
        <dbReference type="Proteomes" id="UP000813385"/>
    </source>
</evidence>
<gene>
    <name evidence="2" type="ORF">B0T11DRAFT_235141</name>
</gene>
<sequence length="734" mass="80344">MKLPTPITAASLLLAATVRGSPQEQKHLIELTSPLESALHPPGACDSDAVRVELPDPPNTNYFYSDCNAASQVVITSPLPESDLGRITPRLLVAWPAGNSGIVAFFHPKNGVKGSLAISLLNSTSGNILEPIYHSVKDSDNPIVGVSGFIQFNSSASLGVSILGSIRTIRDSTLHPIFQDAIKFSEINGKGVALSRLWLDNVTTATLSFTPCDNGASATLNNRKVDFAPGTYKFEASFNYPQLKQLSPSATLNEASQELVEQLPDQAKSLSFLSYTDKLLAGGWRFLTYFGRDSMISMLLMQDILSTGKDGAFEAGISAVLERIDRMDGSAAHEEGIGDFATWMNLRRGIHSTAPSYDYHMIDTDYFLPVLLADYFVKNEVGKARAADFMATKATINPANDGLTYHALALVNAEKIMSATAAFAAPGGQTKENLIHLKHGQGTGEWRDSGSGLGGGRIPYNVNAAIVPAGLRAIVALSEAGFFPEHPSWAKEAAHAAQIWEDETLRFFEVNVDKDRAHGLLDKYVKDNNFDFPSQASQVNSPVKFYGLSLEGSHGIKLVRVLNTDDSFRHFLLNTTNQEQLSAFLSQTADHILRPFPAGLATDVGLLVANPAYGGDRFYSDTFTNSAYHGTVVWSWQLSMMAAGLGRQLGRCDEEKPDFCGDEKLHAKIKAAYNRLWDIIEENQKILSSEVWSWRYEDGRFKAMNLGSMSSTESNAVQFWSLTFLAVRREERFR</sequence>
<name>A0A8K0XA01_9PEZI</name>
<evidence type="ECO:0000313" key="2">
    <source>
        <dbReference type="EMBL" id="KAH7375575.1"/>
    </source>
</evidence>
<dbReference type="AlphaFoldDB" id="A0A8K0XA01"/>
<dbReference type="OrthoDB" id="2591256at2759"/>
<keyword evidence="1" id="KW-0732">Signal</keyword>
<dbReference type="EMBL" id="JAGPXD010000001">
    <property type="protein sequence ID" value="KAH7375575.1"/>
    <property type="molecule type" value="Genomic_DNA"/>
</dbReference>
<keyword evidence="3" id="KW-1185">Reference proteome</keyword>
<feature type="chain" id="PRO_5035431469" evidence="1">
    <location>
        <begin position="21"/>
        <end position="734"/>
    </location>
</feature>
<organism evidence="2 3">
    <name type="scientific">Plectosphaerella cucumerina</name>
    <dbReference type="NCBI Taxonomy" id="40658"/>
    <lineage>
        <taxon>Eukaryota</taxon>
        <taxon>Fungi</taxon>
        <taxon>Dikarya</taxon>
        <taxon>Ascomycota</taxon>
        <taxon>Pezizomycotina</taxon>
        <taxon>Sordariomycetes</taxon>
        <taxon>Hypocreomycetidae</taxon>
        <taxon>Glomerellales</taxon>
        <taxon>Plectosphaerellaceae</taxon>
        <taxon>Plectosphaerella</taxon>
    </lineage>
</organism>
<reference evidence="2" key="1">
    <citation type="journal article" date="2021" name="Nat. Commun.">
        <title>Genetic determinants of endophytism in the Arabidopsis root mycobiome.</title>
        <authorList>
            <person name="Mesny F."/>
            <person name="Miyauchi S."/>
            <person name="Thiergart T."/>
            <person name="Pickel B."/>
            <person name="Atanasova L."/>
            <person name="Karlsson M."/>
            <person name="Huettel B."/>
            <person name="Barry K.W."/>
            <person name="Haridas S."/>
            <person name="Chen C."/>
            <person name="Bauer D."/>
            <person name="Andreopoulos W."/>
            <person name="Pangilinan J."/>
            <person name="LaButti K."/>
            <person name="Riley R."/>
            <person name="Lipzen A."/>
            <person name="Clum A."/>
            <person name="Drula E."/>
            <person name="Henrissat B."/>
            <person name="Kohler A."/>
            <person name="Grigoriev I.V."/>
            <person name="Martin F.M."/>
            <person name="Hacquard S."/>
        </authorList>
    </citation>
    <scope>NUCLEOTIDE SEQUENCE</scope>
    <source>
        <strain evidence="2">MPI-CAGE-AT-0016</strain>
    </source>
</reference>